<proteinExistence type="predicted"/>
<name>A0A366M9L4_9EURY</name>
<evidence type="ECO:0000313" key="2">
    <source>
        <dbReference type="Proteomes" id="UP000253099"/>
    </source>
</evidence>
<dbReference type="PROSITE" id="PS51257">
    <property type="entry name" value="PROKAR_LIPOPROTEIN"/>
    <property type="match status" value="1"/>
</dbReference>
<reference evidence="1 2" key="1">
    <citation type="submission" date="2018-06" db="EMBL/GenBank/DDBJ databases">
        <title>Genomic insight into two independent archaeal endosymbiosis events.</title>
        <authorList>
            <person name="Lind A.E."/>
            <person name="Lewis W.H."/>
            <person name="Spang A."/>
            <person name="Guy L."/>
            <person name="Embley M.T."/>
            <person name="Ettema T.J.G."/>
        </authorList>
    </citation>
    <scope>NUCLEOTIDE SEQUENCE [LARGE SCALE GENOMIC DNA]</scope>
    <source>
        <strain evidence="1">NOE</strain>
    </source>
</reference>
<dbReference type="Proteomes" id="UP000253099">
    <property type="component" value="Unassembled WGS sequence"/>
</dbReference>
<sequence>MRKKIIIVIIVLLATVAVSGCIKSPIDNINDIIPRLSHSIESGDANFNEAVKYSNQKKYDIAEEKIQTASGNFLDAKNKKLEINKYDNGINDTVYLHYLDLLEEELNLKENAIFNMKLAIQEFKKGNKSTGNSYITKTNTLISEGITVQNQRDDLVKNYPSKFK</sequence>
<keyword evidence="2" id="KW-1185">Reference proteome</keyword>
<organism evidence="1 2">
    <name type="scientific">Candidatus Methanobinarius endosymbioticus</name>
    <dbReference type="NCBI Taxonomy" id="2006182"/>
    <lineage>
        <taxon>Archaea</taxon>
        <taxon>Methanobacteriati</taxon>
        <taxon>Methanobacteriota</taxon>
        <taxon>Methanomada group</taxon>
        <taxon>Methanobacteria</taxon>
        <taxon>Methanobacteriales</taxon>
        <taxon>Methanobacteriaceae</taxon>
        <taxon>Candidatus Methanobinarius</taxon>
    </lineage>
</organism>
<evidence type="ECO:0008006" key="3">
    <source>
        <dbReference type="Google" id="ProtNLM"/>
    </source>
</evidence>
<protein>
    <recommendedName>
        <fullName evidence="3">Lipoprotein</fullName>
    </recommendedName>
</protein>
<comment type="caution">
    <text evidence="1">The sequence shown here is derived from an EMBL/GenBank/DDBJ whole genome shotgun (WGS) entry which is preliminary data.</text>
</comment>
<dbReference type="EMBL" id="NIZT01000047">
    <property type="protein sequence ID" value="RBQ22737.1"/>
    <property type="molecule type" value="Genomic_DNA"/>
</dbReference>
<evidence type="ECO:0000313" key="1">
    <source>
        <dbReference type="EMBL" id="RBQ22737.1"/>
    </source>
</evidence>
<dbReference type="AlphaFoldDB" id="A0A366M9L4"/>
<accession>A0A366M9L4</accession>
<gene>
    <name evidence="1" type="ORF">ALNOE001_15780</name>
</gene>